<dbReference type="GO" id="GO:0097351">
    <property type="term" value="F:toxin sequestering activity"/>
    <property type="evidence" value="ECO:0007669"/>
    <property type="project" value="InterPro"/>
</dbReference>
<evidence type="ECO:0000313" key="2">
    <source>
        <dbReference type="EMBL" id="RNM28877.1"/>
    </source>
</evidence>
<evidence type="ECO:0000313" key="3">
    <source>
        <dbReference type="Proteomes" id="UP000276568"/>
    </source>
</evidence>
<dbReference type="RefSeq" id="WP_128521299.1">
    <property type="nucleotide sequence ID" value="NZ_RJQC01000010.1"/>
</dbReference>
<dbReference type="SMART" id="SM00966">
    <property type="entry name" value="SpoVT_AbrB"/>
    <property type="match status" value="1"/>
</dbReference>
<organism evidence="2 3">
    <name type="scientific">Absicoccus porci</name>
    <dbReference type="NCBI Taxonomy" id="2486576"/>
    <lineage>
        <taxon>Bacteria</taxon>
        <taxon>Bacillati</taxon>
        <taxon>Bacillota</taxon>
        <taxon>Erysipelotrichia</taxon>
        <taxon>Erysipelotrichales</taxon>
        <taxon>Erysipelotrichaceae</taxon>
        <taxon>Absicoccus</taxon>
    </lineage>
</organism>
<dbReference type="Pfam" id="PF04014">
    <property type="entry name" value="MazE_antitoxin"/>
    <property type="match status" value="1"/>
</dbReference>
<keyword evidence="3" id="KW-1185">Reference proteome</keyword>
<dbReference type="InterPro" id="IPR039052">
    <property type="entry name" value="Antitox_PemI-like"/>
</dbReference>
<evidence type="ECO:0000259" key="1">
    <source>
        <dbReference type="SMART" id="SM00966"/>
    </source>
</evidence>
<dbReference type="PANTHER" id="PTHR40516">
    <property type="entry name" value="ANTITOXIN CHPS-RELATED"/>
    <property type="match status" value="1"/>
</dbReference>
<name>A0A3N0HVY7_9FIRM</name>
<dbReference type="Gene3D" id="2.10.260.10">
    <property type="match status" value="1"/>
</dbReference>
<dbReference type="SUPFAM" id="SSF89447">
    <property type="entry name" value="AbrB/MazE/MraZ-like"/>
    <property type="match status" value="1"/>
</dbReference>
<comment type="caution">
    <text evidence="2">The sequence shown here is derived from an EMBL/GenBank/DDBJ whole genome shotgun (WGS) entry which is preliminary data.</text>
</comment>
<gene>
    <name evidence="2" type="ORF">EDX97_11610</name>
</gene>
<dbReference type="InterPro" id="IPR007159">
    <property type="entry name" value="SpoVT-AbrB_dom"/>
</dbReference>
<dbReference type="PANTHER" id="PTHR40516:SF1">
    <property type="entry name" value="ANTITOXIN CHPS-RELATED"/>
    <property type="match status" value="1"/>
</dbReference>
<dbReference type="OrthoDB" id="9795766at2"/>
<dbReference type="EMBL" id="RJQC01000010">
    <property type="protein sequence ID" value="RNM28877.1"/>
    <property type="molecule type" value="Genomic_DNA"/>
</dbReference>
<dbReference type="Proteomes" id="UP000276568">
    <property type="component" value="Unassembled WGS sequence"/>
</dbReference>
<reference evidence="2 3" key="1">
    <citation type="submission" date="2018-11" db="EMBL/GenBank/DDBJ databases">
        <title>Clostridium sp. nov., a member of the family Erysipelotrichaceae isolated from pig faeces.</title>
        <authorList>
            <person name="Chang Y.-H."/>
        </authorList>
    </citation>
    <scope>NUCLEOTIDE SEQUENCE [LARGE SCALE GENOMIC DNA]</scope>
    <source>
        <strain evidence="2 3">YH-panp20</strain>
    </source>
</reference>
<protein>
    <submittedName>
        <fullName evidence="2">AbrB/MazE/SpoVT family DNA-binding domain-containing protein</fullName>
    </submittedName>
</protein>
<sequence length="81" mass="9185">MKGVKVSKWGNGQGIRLPMAVMRLLALNVGDELSMEIKDNKIVLSRKERRPMTLAERFASYDGSTTQEEFWNDEAIGKEVI</sequence>
<dbReference type="InterPro" id="IPR037914">
    <property type="entry name" value="SpoVT-AbrB_sf"/>
</dbReference>
<accession>A0A3N0HVY7</accession>
<dbReference type="GO" id="GO:0003677">
    <property type="term" value="F:DNA binding"/>
    <property type="evidence" value="ECO:0007669"/>
    <property type="project" value="UniProtKB-KW"/>
</dbReference>
<proteinExistence type="predicted"/>
<keyword evidence="2" id="KW-0238">DNA-binding</keyword>
<feature type="domain" description="SpoVT-AbrB" evidence="1">
    <location>
        <begin position="7"/>
        <end position="50"/>
    </location>
</feature>
<dbReference type="AlphaFoldDB" id="A0A3N0HVY7"/>